<keyword evidence="2" id="KW-1185">Reference proteome</keyword>
<reference evidence="1 2" key="1">
    <citation type="submission" date="2011-02" db="EMBL/GenBank/DDBJ databases">
        <title>The Genome Sequence of Sphaeroforma arctica JP610.</title>
        <authorList>
            <consortium name="The Broad Institute Genome Sequencing Platform"/>
            <person name="Russ C."/>
            <person name="Cuomo C."/>
            <person name="Young S.K."/>
            <person name="Zeng Q."/>
            <person name="Gargeya S."/>
            <person name="Alvarado L."/>
            <person name="Berlin A."/>
            <person name="Chapman S.B."/>
            <person name="Chen Z."/>
            <person name="Freedman E."/>
            <person name="Gellesch M."/>
            <person name="Goldberg J."/>
            <person name="Griggs A."/>
            <person name="Gujja S."/>
            <person name="Heilman E."/>
            <person name="Heiman D."/>
            <person name="Howarth C."/>
            <person name="Mehta T."/>
            <person name="Neiman D."/>
            <person name="Pearson M."/>
            <person name="Roberts A."/>
            <person name="Saif S."/>
            <person name="Shea T."/>
            <person name="Shenoy N."/>
            <person name="Sisk P."/>
            <person name="Stolte C."/>
            <person name="Sykes S."/>
            <person name="White J."/>
            <person name="Yandava C."/>
            <person name="Burger G."/>
            <person name="Gray M.W."/>
            <person name="Holland P.W.H."/>
            <person name="King N."/>
            <person name="Lang F.B.F."/>
            <person name="Roger A.J."/>
            <person name="Ruiz-Trillo I."/>
            <person name="Haas B."/>
            <person name="Nusbaum C."/>
            <person name="Birren B."/>
        </authorList>
    </citation>
    <scope>NUCLEOTIDE SEQUENCE [LARGE SCALE GENOMIC DNA]</scope>
    <source>
        <strain evidence="1 2">JP610</strain>
    </source>
</reference>
<evidence type="ECO:0000313" key="1">
    <source>
        <dbReference type="EMBL" id="KNC72570.1"/>
    </source>
</evidence>
<dbReference type="EMBL" id="KQ246821">
    <property type="protein sequence ID" value="KNC72570.1"/>
    <property type="molecule type" value="Genomic_DNA"/>
</dbReference>
<dbReference type="RefSeq" id="XP_014146472.1">
    <property type="nucleotide sequence ID" value="XM_014290997.1"/>
</dbReference>
<feature type="non-terminal residue" evidence="1">
    <location>
        <position position="1"/>
    </location>
</feature>
<evidence type="ECO:0000313" key="2">
    <source>
        <dbReference type="Proteomes" id="UP000054560"/>
    </source>
</evidence>
<dbReference type="GeneID" id="25915376"/>
<feature type="non-terminal residue" evidence="1">
    <location>
        <position position="67"/>
    </location>
</feature>
<dbReference type="AlphaFoldDB" id="A0A0L0F785"/>
<accession>A0A0L0F785</accession>
<dbReference type="Proteomes" id="UP000054560">
    <property type="component" value="Unassembled WGS sequence"/>
</dbReference>
<organism evidence="1 2">
    <name type="scientific">Sphaeroforma arctica JP610</name>
    <dbReference type="NCBI Taxonomy" id="667725"/>
    <lineage>
        <taxon>Eukaryota</taxon>
        <taxon>Ichthyosporea</taxon>
        <taxon>Ichthyophonida</taxon>
        <taxon>Sphaeroforma</taxon>
    </lineage>
</organism>
<sequence>PVILEEEHEDGEELHTPICRCGHHTEPRDPVTAPIVDGVVNGTVAEISQLYFSDEPQNDVWDMFMKQ</sequence>
<protein>
    <submittedName>
        <fullName evidence="1">Uncharacterized protein</fullName>
    </submittedName>
</protein>
<name>A0A0L0F785_9EUKA</name>
<gene>
    <name evidence="1" type="ORF">SARC_14872</name>
</gene>
<proteinExistence type="predicted"/>